<proteinExistence type="predicted"/>
<evidence type="ECO:0000256" key="1">
    <source>
        <dbReference type="SAM" id="Phobius"/>
    </source>
</evidence>
<evidence type="ECO:0000313" key="2">
    <source>
        <dbReference type="EMBL" id="CAH1968965.1"/>
    </source>
</evidence>
<keyword evidence="1" id="KW-0812">Transmembrane</keyword>
<keyword evidence="1" id="KW-0472">Membrane</keyword>
<dbReference type="EMBL" id="CAKOFQ010006758">
    <property type="protein sequence ID" value="CAH1968965.1"/>
    <property type="molecule type" value="Genomic_DNA"/>
</dbReference>
<feature type="transmembrane region" description="Helical" evidence="1">
    <location>
        <begin position="12"/>
        <end position="31"/>
    </location>
</feature>
<dbReference type="AlphaFoldDB" id="A0A9P0K717"/>
<reference evidence="2" key="1">
    <citation type="submission" date="2022-03" db="EMBL/GenBank/DDBJ databases">
        <authorList>
            <person name="Sayadi A."/>
        </authorList>
    </citation>
    <scope>NUCLEOTIDE SEQUENCE</scope>
</reference>
<protein>
    <submittedName>
        <fullName evidence="2">Uncharacterized protein</fullName>
    </submittedName>
</protein>
<dbReference type="Proteomes" id="UP001152888">
    <property type="component" value="Unassembled WGS sequence"/>
</dbReference>
<keyword evidence="3" id="KW-1185">Reference proteome</keyword>
<name>A0A9P0K717_ACAOB</name>
<comment type="caution">
    <text evidence="2">The sequence shown here is derived from an EMBL/GenBank/DDBJ whole genome shotgun (WGS) entry which is preliminary data.</text>
</comment>
<organism evidence="2 3">
    <name type="scientific">Acanthoscelides obtectus</name>
    <name type="common">Bean weevil</name>
    <name type="synonym">Bruchus obtectus</name>
    <dbReference type="NCBI Taxonomy" id="200917"/>
    <lineage>
        <taxon>Eukaryota</taxon>
        <taxon>Metazoa</taxon>
        <taxon>Ecdysozoa</taxon>
        <taxon>Arthropoda</taxon>
        <taxon>Hexapoda</taxon>
        <taxon>Insecta</taxon>
        <taxon>Pterygota</taxon>
        <taxon>Neoptera</taxon>
        <taxon>Endopterygota</taxon>
        <taxon>Coleoptera</taxon>
        <taxon>Polyphaga</taxon>
        <taxon>Cucujiformia</taxon>
        <taxon>Chrysomeloidea</taxon>
        <taxon>Chrysomelidae</taxon>
        <taxon>Bruchinae</taxon>
        <taxon>Bruchini</taxon>
        <taxon>Acanthoscelides</taxon>
    </lineage>
</organism>
<keyword evidence="1" id="KW-1133">Transmembrane helix</keyword>
<gene>
    <name evidence="2" type="ORF">ACAOBT_LOCUS8156</name>
</gene>
<evidence type="ECO:0000313" key="3">
    <source>
        <dbReference type="Proteomes" id="UP001152888"/>
    </source>
</evidence>
<accession>A0A9P0K717</accession>
<sequence length="65" mass="7701">MSDEGNSHFENSVILKAFLNFSLVTPYIIGFRDEFTYMRYLDMNHNLQAPKFLNMFYRNVDITGL</sequence>
<dbReference type="OrthoDB" id="9946013at2759"/>